<dbReference type="EMBL" id="JBBPBN010000057">
    <property type="protein sequence ID" value="KAK8988947.1"/>
    <property type="molecule type" value="Genomic_DNA"/>
</dbReference>
<evidence type="ECO:0000313" key="1">
    <source>
        <dbReference type="EMBL" id="KAK8988947.1"/>
    </source>
</evidence>
<evidence type="ECO:0000313" key="2">
    <source>
        <dbReference type="Proteomes" id="UP001396334"/>
    </source>
</evidence>
<reference evidence="1 2" key="1">
    <citation type="journal article" date="2024" name="G3 (Bethesda)">
        <title>Genome assembly of Hibiscus sabdariffa L. provides insights into metabolisms of medicinal natural products.</title>
        <authorList>
            <person name="Kim T."/>
        </authorList>
    </citation>
    <scope>NUCLEOTIDE SEQUENCE [LARGE SCALE GENOMIC DNA]</scope>
    <source>
        <strain evidence="1">TK-2024</strain>
        <tissue evidence="1">Old leaves</tissue>
    </source>
</reference>
<name>A0ABR2PKL6_9ROSI</name>
<evidence type="ECO:0008006" key="3">
    <source>
        <dbReference type="Google" id="ProtNLM"/>
    </source>
</evidence>
<organism evidence="1 2">
    <name type="scientific">Hibiscus sabdariffa</name>
    <name type="common">roselle</name>
    <dbReference type="NCBI Taxonomy" id="183260"/>
    <lineage>
        <taxon>Eukaryota</taxon>
        <taxon>Viridiplantae</taxon>
        <taxon>Streptophyta</taxon>
        <taxon>Embryophyta</taxon>
        <taxon>Tracheophyta</taxon>
        <taxon>Spermatophyta</taxon>
        <taxon>Magnoliopsida</taxon>
        <taxon>eudicotyledons</taxon>
        <taxon>Gunneridae</taxon>
        <taxon>Pentapetalae</taxon>
        <taxon>rosids</taxon>
        <taxon>malvids</taxon>
        <taxon>Malvales</taxon>
        <taxon>Malvaceae</taxon>
        <taxon>Malvoideae</taxon>
        <taxon>Hibiscus</taxon>
    </lineage>
</organism>
<proteinExistence type="predicted"/>
<accession>A0ABR2PKL6</accession>
<comment type="caution">
    <text evidence="1">The sequence shown here is derived from an EMBL/GenBank/DDBJ whole genome shotgun (WGS) entry which is preliminary data.</text>
</comment>
<gene>
    <name evidence="1" type="ORF">V6N11_030318</name>
</gene>
<keyword evidence="2" id="KW-1185">Reference proteome</keyword>
<dbReference type="Proteomes" id="UP001396334">
    <property type="component" value="Unassembled WGS sequence"/>
</dbReference>
<protein>
    <recommendedName>
        <fullName evidence="3">RNase H type-1 domain-containing protein</fullName>
    </recommendedName>
</protein>
<sequence>MLFGSLLWCIWCRRNDGIYGTTAPHSDTVLQRGLRMQQEVVTALVRSADGVGRVVAEAAVEKILRVVSDALPDNVIVEDIREMLSHDWIVVIRTIPHESNKMTNALAGSVCDDSVGVWLFDSPPMVVSHLVHKDLCDDIVVD</sequence>